<sequence>MIVKFICAVVTRSLFLLLSLIGVWRVVWVKNNDLYWLLTILYLPLVVEMILTLKRKQLQDYKWFSPAIFLFLISIIPSLWILELHHQENKATDSRGSVSLLSSVCDNWILALHQILLILLVVGKWLLPIAGGVTRDELSQLLLHFIGTAADILEFTSETLLDV</sequence>
<dbReference type="GeneID" id="120038217"/>
<keyword evidence="1" id="KW-1133">Transmembrane helix</keyword>
<evidence type="ECO:0000313" key="3">
    <source>
        <dbReference type="RefSeq" id="XP_038840002.1"/>
    </source>
</evidence>
<keyword evidence="1" id="KW-0812">Transmembrane</keyword>
<name>A0A8U0QAW5_SALNM</name>
<dbReference type="PANTHER" id="PTHR22168:SF3">
    <property type="entry name" value="TRANSMEMBRANE PROTEIN 26"/>
    <property type="match status" value="1"/>
</dbReference>
<keyword evidence="2" id="KW-1185">Reference proteome</keyword>
<proteinExistence type="predicted"/>
<protein>
    <submittedName>
        <fullName evidence="3">Transmembrane protein 26-like</fullName>
    </submittedName>
</protein>
<feature type="transmembrane region" description="Helical" evidence="1">
    <location>
        <begin position="34"/>
        <end position="51"/>
    </location>
</feature>
<feature type="transmembrane region" description="Helical" evidence="1">
    <location>
        <begin position="5"/>
        <end position="28"/>
    </location>
</feature>
<organism evidence="2 3">
    <name type="scientific">Salvelinus namaycush</name>
    <name type="common">Lake trout</name>
    <name type="synonym">Salmo namaycush</name>
    <dbReference type="NCBI Taxonomy" id="8040"/>
    <lineage>
        <taxon>Eukaryota</taxon>
        <taxon>Metazoa</taxon>
        <taxon>Chordata</taxon>
        <taxon>Craniata</taxon>
        <taxon>Vertebrata</taxon>
        <taxon>Euteleostomi</taxon>
        <taxon>Actinopterygii</taxon>
        <taxon>Neopterygii</taxon>
        <taxon>Teleostei</taxon>
        <taxon>Protacanthopterygii</taxon>
        <taxon>Salmoniformes</taxon>
        <taxon>Salmonidae</taxon>
        <taxon>Salmoninae</taxon>
        <taxon>Salvelinus</taxon>
    </lineage>
</organism>
<accession>A0A8U0QAW5</accession>
<feature type="non-terminal residue" evidence="3">
    <location>
        <position position="163"/>
    </location>
</feature>
<gene>
    <name evidence="3" type="primary">LOC120038217</name>
</gene>
<dbReference type="PANTHER" id="PTHR22168">
    <property type="entry name" value="TMEM26 PROTEIN"/>
    <property type="match status" value="1"/>
</dbReference>
<dbReference type="AlphaFoldDB" id="A0A8U0QAW5"/>
<reference evidence="3" key="1">
    <citation type="submission" date="2025-08" db="UniProtKB">
        <authorList>
            <consortium name="RefSeq"/>
        </authorList>
    </citation>
    <scope>IDENTIFICATION</scope>
    <source>
        <tissue evidence="3">White muscle</tissue>
    </source>
</reference>
<dbReference type="RefSeq" id="XP_038840002.1">
    <property type="nucleotide sequence ID" value="XM_038984074.1"/>
</dbReference>
<dbReference type="InterPro" id="IPR019169">
    <property type="entry name" value="Transmembrane_26"/>
</dbReference>
<dbReference type="Pfam" id="PF09772">
    <property type="entry name" value="Tmem26"/>
    <property type="match status" value="1"/>
</dbReference>
<evidence type="ECO:0000313" key="2">
    <source>
        <dbReference type="Proteomes" id="UP000808372"/>
    </source>
</evidence>
<dbReference type="KEGG" id="snh:120038217"/>
<keyword evidence="1" id="KW-0472">Membrane</keyword>
<evidence type="ECO:0000256" key="1">
    <source>
        <dbReference type="SAM" id="Phobius"/>
    </source>
</evidence>
<feature type="transmembrane region" description="Helical" evidence="1">
    <location>
        <begin position="63"/>
        <end position="82"/>
    </location>
</feature>
<dbReference type="Proteomes" id="UP000808372">
    <property type="component" value="Unplaced"/>
</dbReference>